<keyword evidence="1" id="KW-0472">Membrane</keyword>
<reference evidence="3" key="1">
    <citation type="submission" date="2016-10" db="EMBL/GenBank/DDBJ databases">
        <authorList>
            <person name="Varghese N."/>
            <person name="Submissions S."/>
        </authorList>
    </citation>
    <scope>NUCLEOTIDE SEQUENCE [LARGE SCALE GENOMIC DNA]</scope>
    <source>
        <strain evidence="3">DSM 44142</strain>
    </source>
</reference>
<protein>
    <submittedName>
        <fullName evidence="2">Uncharacterized protein</fullName>
    </submittedName>
</protein>
<accession>A0A1H1HM94</accession>
<name>A0A1H1HM94_9ACTN</name>
<keyword evidence="1" id="KW-0812">Transmembrane</keyword>
<dbReference type="RefSeq" id="WP_139184272.1">
    <property type="nucleotide sequence ID" value="NZ_FNLF01000002.1"/>
</dbReference>
<sequence>MALDDWPERDRRWAARYILCLAKEGVTLEASDARQSELIAAAEAAGAPAADVFGDPDELAAEDAKDFADADVVAMAEDGFGLREALAYAGVALVFLGAIAGVFVLAKGATDRVDITAGPVVLMVGIAVALVAGSAASMFFSTGRLRAACGWAAVAVVGVLVGGSQVSWSGRHAVLVAGVPRWSIIAALLVPGLLSILLSRAIPERSSQDAWTDEAWFIRFRGVLVSKGVPSVAVREHERSLREGLTGTSAFAEYGRPDALGHRLAAEDPAAAGRRIWWGAVGWFAFALLHASFIPGETGAWLVFRLVVTAGLVWLGVRSALRARHAQSTSSKAVA</sequence>
<dbReference type="EMBL" id="FNLF01000002">
    <property type="protein sequence ID" value="SDR26166.1"/>
    <property type="molecule type" value="Genomic_DNA"/>
</dbReference>
<feature type="transmembrane region" description="Helical" evidence="1">
    <location>
        <begin position="118"/>
        <end position="140"/>
    </location>
</feature>
<keyword evidence="1" id="KW-1133">Transmembrane helix</keyword>
<evidence type="ECO:0000313" key="3">
    <source>
        <dbReference type="Proteomes" id="UP000183053"/>
    </source>
</evidence>
<dbReference type="OrthoDB" id="4775570at2"/>
<feature type="transmembrane region" description="Helical" evidence="1">
    <location>
        <begin position="180"/>
        <end position="198"/>
    </location>
</feature>
<gene>
    <name evidence="2" type="ORF">SAMN04489765_4329</name>
</gene>
<feature type="transmembrane region" description="Helical" evidence="1">
    <location>
        <begin position="276"/>
        <end position="294"/>
    </location>
</feature>
<dbReference type="AlphaFoldDB" id="A0A1H1HM94"/>
<dbReference type="Proteomes" id="UP000183053">
    <property type="component" value="Unassembled WGS sequence"/>
</dbReference>
<dbReference type="STRING" id="47312.SAMN04489765_4329"/>
<feature type="transmembrane region" description="Helical" evidence="1">
    <location>
        <begin position="300"/>
        <end position="317"/>
    </location>
</feature>
<feature type="transmembrane region" description="Helical" evidence="1">
    <location>
        <begin position="85"/>
        <end position="106"/>
    </location>
</feature>
<keyword evidence="3" id="KW-1185">Reference proteome</keyword>
<feature type="transmembrane region" description="Helical" evidence="1">
    <location>
        <begin position="147"/>
        <end position="168"/>
    </location>
</feature>
<organism evidence="2 3">
    <name type="scientific">Tsukamurella pulmonis</name>
    <dbReference type="NCBI Taxonomy" id="47312"/>
    <lineage>
        <taxon>Bacteria</taxon>
        <taxon>Bacillati</taxon>
        <taxon>Actinomycetota</taxon>
        <taxon>Actinomycetes</taxon>
        <taxon>Mycobacteriales</taxon>
        <taxon>Tsukamurellaceae</taxon>
        <taxon>Tsukamurella</taxon>
    </lineage>
</organism>
<evidence type="ECO:0000256" key="1">
    <source>
        <dbReference type="SAM" id="Phobius"/>
    </source>
</evidence>
<evidence type="ECO:0000313" key="2">
    <source>
        <dbReference type="EMBL" id="SDR26166.1"/>
    </source>
</evidence>
<proteinExistence type="predicted"/>